<reference evidence="3 4" key="1">
    <citation type="journal article" date="2015" name="Genome Announc.">
        <title>Complete Genome Sequence of Steroid-Transforming Nocardioides simplex VKM Ac-2033D.</title>
        <authorList>
            <person name="Shtratnikova V.Y."/>
            <person name="Schelkunov M.I."/>
            <person name="Pekov Y.A."/>
            <person name="Fokina V.V."/>
            <person name="Logacheva M.D."/>
            <person name="Sokolov S.L."/>
            <person name="Bragin E.Y."/>
            <person name="Ashapkin V.V."/>
            <person name="Donova M.V."/>
        </authorList>
    </citation>
    <scope>NUCLEOTIDE SEQUENCE [LARGE SCALE GENOMIC DNA]</scope>
    <source>
        <strain evidence="3 4">VKM Ac-2033D</strain>
    </source>
</reference>
<evidence type="ECO:0000256" key="2">
    <source>
        <dbReference type="SAM" id="SignalP"/>
    </source>
</evidence>
<evidence type="ECO:0000313" key="4">
    <source>
        <dbReference type="Proteomes" id="UP000030300"/>
    </source>
</evidence>
<feature type="region of interest" description="Disordered" evidence="1">
    <location>
        <begin position="54"/>
        <end position="73"/>
    </location>
</feature>
<dbReference type="GeneID" id="96611487"/>
<dbReference type="AlphaFoldDB" id="A0A0A1DTR5"/>
<feature type="compositionally biased region" description="Polar residues" evidence="1">
    <location>
        <begin position="54"/>
        <end position="64"/>
    </location>
</feature>
<dbReference type="HOGENOM" id="CLU_825935_0_0_11"/>
<evidence type="ECO:0000313" key="3">
    <source>
        <dbReference type="EMBL" id="AIY18805.1"/>
    </source>
</evidence>
<name>A0A0A1DTR5_NOCSI</name>
<dbReference type="STRING" id="2045.KR76_22160"/>
<evidence type="ECO:0000256" key="1">
    <source>
        <dbReference type="SAM" id="MobiDB-lite"/>
    </source>
</evidence>
<organism evidence="3 4">
    <name type="scientific">Nocardioides simplex</name>
    <name type="common">Arthrobacter simplex</name>
    <dbReference type="NCBI Taxonomy" id="2045"/>
    <lineage>
        <taxon>Bacteria</taxon>
        <taxon>Bacillati</taxon>
        <taxon>Actinomycetota</taxon>
        <taxon>Actinomycetes</taxon>
        <taxon>Propionibacteriales</taxon>
        <taxon>Nocardioidaceae</taxon>
        <taxon>Pimelobacter</taxon>
    </lineage>
</organism>
<gene>
    <name evidence="3" type="ORF">KR76_22160</name>
</gene>
<dbReference type="RefSeq" id="WP_038681406.1">
    <property type="nucleotide sequence ID" value="NZ_BJMC01000012.1"/>
</dbReference>
<sequence>MTRSPRILACGGLAALLTGAVLASVPAPARAAGFAEAGVQVSANTSLWGGTCTKNAPSDSTNDGSPLVPNGPAVTSSTAITADYSPADASDRITNTAAISARTALTTSGGLPRSLTTTFSGSVTTTSTKPVSACRIHATARVNAGAVVALDRPTWVTLTSTSKGVGQVEAYLEDPDNGYRGIYSGNNDGTSSTRTLLRPGTYGVSVSATAERGIDRAFSGRTSGSITIGFAPAGSVEAAPSGSGTAYVGLPAARSCATHGATARLTTSKKRVKQLRSVSFTVDGRKVATVKGKRLTPGRAVNLPVADARPASITATAILKNGKKRTVTARYLACTG</sequence>
<accession>A0A0A1DTR5</accession>
<proteinExistence type="predicted"/>
<keyword evidence="4" id="KW-1185">Reference proteome</keyword>
<dbReference type="KEGG" id="psim:KR76_22160"/>
<protein>
    <submittedName>
        <fullName evidence="3">Uncharacterized protein</fullName>
    </submittedName>
</protein>
<dbReference type="EMBL" id="CP009896">
    <property type="protein sequence ID" value="AIY18805.1"/>
    <property type="molecule type" value="Genomic_DNA"/>
</dbReference>
<dbReference type="Proteomes" id="UP000030300">
    <property type="component" value="Chromosome"/>
</dbReference>
<keyword evidence="2" id="KW-0732">Signal</keyword>
<feature type="signal peptide" evidence="2">
    <location>
        <begin position="1"/>
        <end position="23"/>
    </location>
</feature>
<feature type="chain" id="PRO_5043971608" evidence="2">
    <location>
        <begin position="24"/>
        <end position="336"/>
    </location>
</feature>